<dbReference type="Proteomes" id="UP000273022">
    <property type="component" value="Unassembled WGS sequence"/>
</dbReference>
<reference evidence="3 4" key="1">
    <citation type="submission" date="2018-09" db="EMBL/GenBank/DDBJ databases">
        <title>Phylogeny of the Shewanellaceae, and recommendation for two new genera, Pseudoshewanella and Parashewanella.</title>
        <authorList>
            <person name="Wang G."/>
        </authorList>
    </citation>
    <scope>NUCLEOTIDE SEQUENCE [LARGE SCALE GENOMIC DNA]</scope>
    <source>
        <strain evidence="3 4">KCTC 22492</strain>
    </source>
</reference>
<evidence type="ECO:0000259" key="2">
    <source>
        <dbReference type="Pfam" id="PF18821"/>
    </source>
</evidence>
<comment type="caution">
    <text evidence="3">The sequence shown here is derived from an EMBL/GenBank/DDBJ whole genome shotgun (WGS) entry which is preliminary data.</text>
</comment>
<evidence type="ECO:0000313" key="3">
    <source>
        <dbReference type="EMBL" id="RJY17673.1"/>
    </source>
</evidence>
<sequence>MSTETKITPEMNSIELLTKKHLSESDKAKNIPVFPALDEQLNKVDCYQKPQPAESRLPVNLSQRYFSVQNKFYFRTPPQSLAFTDKKVKLQTRLTNRKIVTDLLVIASNRQWSEVRLSGCQAFKKEAWYQAQTQGFKVTGYRPNEADLKRLSQSQEPKKSEAANQQINPKEILKKASEVERHLPEGSRQKFMDKVMQKIGITPKKQYDKFQSKSQEQENELER</sequence>
<dbReference type="AlphaFoldDB" id="A0A3A6U707"/>
<dbReference type="OrthoDB" id="203002at135622"/>
<feature type="region of interest" description="Disordered" evidence="1">
    <location>
        <begin position="151"/>
        <end position="223"/>
    </location>
</feature>
<evidence type="ECO:0000256" key="1">
    <source>
        <dbReference type="SAM" id="MobiDB-lite"/>
    </source>
</evidence>
<name>A0A3A6U707_9GAMM</name>
<keyword evidence="4" id="KW-1185">Reference proteome</keyword>
<proteinExistence type="predicted"/>
<evidence type="ECO:0000313" key="4">
    <source>
        <dbReference type="Proteomes" id="UP000273022"/>
    </source>
</evidence>
<feature type="domain" description="Large polyvalent protein-associated" evidence="2">
    <location>
        <begin position="62"/>
        <end position="153"/>
    </location>
</feature>
<dbReference type="EMBL" id="QYYH01000037">
    <property type="protein sequence ID" value="RJY17673.1"/>
    <property type="molecule type" value="Genomic_DNA"/>
</dbReference>
<feature type="compositionally biased region" description="Basic and acidic residues" evidence="1">
    <location>
        <begin position="151"/>
        <end position="161"/>
    </location>
</feature>
<dbReference type="InterPro" id="IPR040677">
    <property type="entry name" value="LPD7"/>
</dbReference>
<dbReference type="RefSeq" id="WP_121853083.1">
    <property type="nucleotide sequence ID" value="NZ_CP037952.1"/>
</dbReference>
<accession>A0A3A6U707</accession>
<gene>
    <name evidence="3" type="ORF">D5R81_07750</name>
</gene>
<protein>
    <recommendedName>
        <fullName evidence="2">Large polyvalent protein-associated domain-containing protein</fullName>
    </recommendedName>
</protein>
<organism evidence="3 4">
    <name type="scientific">Parashewanella spongiae</name>
    <dbReference type="NCBI Taxonomy" id="342950"/>
    <lineage>
        <taxon>Bacteria</taxon>
        <taxon>Pseudomonadati</taxon>
        <taxon>Pseudomonadota</taxon>
        <taxon>Gammaproteobacteria</taxon>
        <taxon>Alteromonadales</taxon>
        <taxon>Shewanellaceae</taxon>
        <taxon>Parashewanella</taxon>
    </lineage>
</organism>
<dbReference type="Pfam" id="PF18821">
    <property type="entry name" value="LPD7"/>
    <property type="match status" value="1"/>
</dbReference>
<feature type="compositionally biased region" description="Basic and acidic residues" evidence="1">
    <location>
        <begin position="171"/>
        <end position="196"/>
    </location>
</feature>